<feature type="compositionally biased region" description="Polar residues" evidence="1">
    <location>
        <begin position="60"/>
        <end position="73"/>
    </location>
</feature>
<name>A0A8J5WS39_ZIZPA</name>
<gene>
    <name evidence="2" type="ORF">GUJ93_ZPchr0013g36187</name>
</gene>
<evidence type="ECO:0000313" key="2">
    <source>
        <dbReference type="EMBL" id="KAG8095701.1"/>
    </source>
</evidence>
<protein>
    <submittedName>
        <fullName evidence="2">Uncharacterized protein</fullName>
    </submittedName>
</protein>
<dbReference type="Proteomes" id="UP000729402">
    <property type="component" value="Unassembled WGS sequence"/>
</dbReference>
<proteinExistence type="predicted"/>
<keyword evidence="3" id="KW-1185">Reference proteome</keyword>
<reference evidence="2" key="2">
    <citation type="submission" date="2021-02" db="EMBL/GenBank/DDBJ databases">
        <authorList>
            <person name="Kimball J.A."/>
            <person name="Haas M.W."/>
            <person name="Macchietto M."/>
            <person name="Kono T."/>
            <person name="Duquette J."/>
            <person name="Shao M."/>
        </authorList>
    </citation>
    <scope>NUCLEOTIDE SEQUENCE</scope>
    <source>
        <tissue evidence="2">Fresh leaf tissue</tissue>
    </source>
</reference>
<dbReference type="EMBL" id="JAAALK010000079">
    <property type="protein sequence ID" value="KAG8095701.1"/>
    <property type="molecule type" value="Genomic_DNA"/>
</dbReference>
<evidence type="ECO:0000313" key="3">
    <source>
        <dbReference type="Proteomes" id="UP000729402"/>
    </source>
</evidence>
<organism evidence="2 3">
    <name type="scientific">Zizania palustris</name>
    <name type="common">Northern wild rice</name>
    <dbReference type="NCBI Taxonomy" id="103762"/>
    <lineage>
        <taxon>Eukaryota</taxon>
        <taxon>Viridiplantae</taxon>
        <taxon>Streptophyta</taxon>
        <taxon>Embryophyta</taxon>
        <taxon>Tracheophyta</taxon>
        <taxon>Spermatophyta</taxon>
        <taxon>Magnoliopsida</taxon>
        <taxon>Liliopsida</taxon>
        <taxon>Poales</taxon>
        <taxon>Poaceae</taxon>
        <taxon>BOP clade</taxon>
        <taxon>Oryzoideae</taxon>
        <taxon>Oryzeae</taxon>
        <taxon>Zizaniinae</taxon>
        <taxon>Zizania</taxon>
    </lineage>
</organism>
<dbReference type="AlphaFoldDB" id="A0A8J5WS39"/>
<accession>A0A8J5WS39</accession>
<comment type="caution">
    <text evidence="2">The sequence shown here is derived from an EMBL/GenBank/DDBJ whole genome shotgun (WGS) entry which is preliminary data.</text>
</comment>
<feature type="region of interest" description="Disordered" evidence="1">
    <location>
        <begin position="60"/>
        <end position="85"/>
    </location>
</feature>
<reference evidence="2" key="1">
    <citation type="journal article" date="2021" name="bioRxiv">
        <title>Whole Genome Assembly and Annotation of Northern Wild Rice, Zizania palustris L., Supports a Whole Genome Duplication in the Zizania Genus.</title>
        <authorList>
            <person name="Haas M."/>
            <person name="Kono T."/>
            <person name="Macchietto M."/>
            <person name="Millas R."/>
            <person name="McGilp L."/>
            <person name="Shao M."/>
            <person name="Duquette J."/>
            <person name="Hirsch C.N."/>
            <person name="Kimball J."/>
        </authorList>
    </citation>
    <scope>NUCLEOTIDE SEQUENCE</scope>
    <source>
        <tissue evidence="2">Fresh leaf tissue</tissue>
    </source>
</reference>
<sequence length="85" mass="9352">MASGPGATTSVGGLSYAQKWKEDVKESMGVPLRWFEVDGVQPVTRQGMLRAEVCFESDWNKMTSNGKPTSRSLSAAKPVYDEPRQ</sequence>
<evidence type="ECO:0000256" key="1">
    <source>
        <dbReference type="SAM" id="MobiDB-lite"/>
    </source>
</evidence>